<evidence type="ECO:0000256" key="7">
    <source>
        <dbReference type="ARBA" id="ARBA00022989"/>
    </source>
</evidence>
<feature type="transmembrane region" description="Helical" evidence="9">
    <location>
        <begin position="54"/>
        <end position="73"/>
    </location>
</feature>
<feature type="transmembrane region" description="Helical" evidence="9">
    <location>
        <begin position="217"/>
        <end position="237"/>
    </location>
</feature>
<dbReference type="PANTHER" id="PTHR11048">
    <property type="entry name" value="PRENYLTRANSFERASES"/>
    <property type="match status" value="1"/>
</dbReference>
<evidence type="ECO:0000256" key="4">
    <source>
        <dbReference type="ARBA" id="ARBA00005985"/>
    </source>
</evidence>
<dbReference type="InterPro" id="IPR000537">
    <property type="entry name" value="UbiA_prenyltransferase"/>
</dbReference>
<dbReference type="Gene3D" id="1.10.357.140">
    <property type="entry name" value="UbiA prenyltransferase"/>
    <property type="match status" value="1"/>
</dbReference>
<dbReference type="Gene3D" id="1.20.120.1780">
    <property type="entry name" value="UbiA prenyltransferase"/>
    <property type="match status" value="1"/>
</dbReference>
<keyword evidence="8 9" id="KW-0472">Membrane</keyword>
<name>A0A7D8UUW3_9HELO</name>
<evidence type="ECO:0000256" key="1">
    <source>
        <dbReference type="ARBA" id="ARBA00001946"/>
    </source>
</evidence>
<dbReference type="GO" id="GO:0005743">
    <property type="term" value="C:mitochondrial inner membrane"/>
    <property type="evidence" value="ECO:0007669"/>
    <property type="project" value="TreeGrafter"/>
</dbReference>
<organism evidence="10 11">
    <name type="scientific">Lachnellula cervina</name>
    <dbReference type="NCBI Taxonomy" id="1316786"/>
    <lineage>
        <taxon>Eukaryota</taxon>
        <taxon>Fungi</taxon>
        <taxon>Dikarya</taxon>
        <taxon>Ascomycota</taxon>
        <taxon>Pezizomycotina</taxon>
        <taxon>Leotiomycetes</taxon>
        <taxon>Helotiales</taxon>
        <taxon>Lachnaceae</taxon>
        <taxon>Lachnellula</taxon>
    </lineage>
</organism>
<evidence type="ECO:0000313" key="11">
    <source>
        <dbReference type="Proteomes" id="UP000481288"/>
    </source>
</evidence>
<accession>A0A7D8UUW3</accession>
<feature type="transmembrane region" description="Helical" evidence="9">
    <location>
        <begin position="315"/>
        <end position="335"/>
    </location>
</feature>
<evidence type="ECO:0000256" key="2">
    <source>
        <dbReference type="ARBA" id="ARBA00004141"/>
    </source>
</evidence>
<dbReference type="InterPro" id="IPR039653">
    <property type="entry name" value="Prenyltransferase"/>
</dbReference>
<gene>
    <name evidence="10" type="primary">ppt1_0</name>
    <name evidence="10" type="ORF">LCER1_G002949</name>
</gene>
<comment type="cofactor">
    <cofactor evidence="1">
        <name>Mg(2+)</name>
        <dbReference type="ChEBI" id="CHEBI:18420"/>
    </cofactor>
</comment>
<keyword evidence="6 9" id="KW-0812">Transmembrane</keyword>
<dbReference type="FunFam" id="1.20.120.1780:FF:000001">
    <property type="entry name" value="4-hydroxybenzoate octaprenyltransferase"/>
    <property type="match status" value="1"/>
</dbReference>
<sequence>MNKTQPLKEQFPSIGSAPNKALSQNYGGIHVRRWVDLLPSSWIPYIQLARIDPPAALCLIYFLHLFGILHAANRNRLSINAVLKLSALLLGGSFFFSNAAHAWNDLIDAPIDRQIPRTKNKPIVRGAISPRGAFVFTATQAGCILAFISPCDCNINNSNYCWYNLLPLSKATYQFSSGRAWVLFGMGNCGWKCSYWRGGALEGNTTVATSPSLSPSILLLVLSFTLWTVIYDTIYAYQDIADDTKIGVKSTAVLFRENTKSFLWFLLFLMGASLTSYGHLTEAGIGYYIIVVGGSISSLSLMISNVELRNEASCWWWFSNGFWATGLSIAVGLMVEYGLDISSL</sequence>
<evidence type="ECO:0000256" key="8">
    <source>
        <dbReference type="ARBA" id="ARBA00023136"/>
    </source>
</evidence>
<evidence type="ECO:0000256" key="6">
    <source>
        <dbReference type="ARBA" id="ARBA00022692"/>
    </source>
</evidence>
<comment type="pathway">
    <text evidence="3">Secondary metabolite biosynthesis.</text>
</comment>
<feature type="transmembrane region" description="Helical" evidence="9">
    <location>
        <begin position="262"/>
        <end position="279"/>
    </location>
</feature>
<comment type="subcellular location">
    <subcellularLocation>
        <location evidence="2">Membrane</location>
        <topology evidence="2">Multi-pass membrane protein</topology>
    </subcellularLocation>
</comment>
<dbReference type="AlphaFoldDB" id="A0A7D8UUW3"/>
<keyword evidence="5 10" id="KW-0808">Transferase</keyword>
<dbReference type="EMBL" id="QGMG01000174">
    <property type="protein sequence ID" value="TVY56259.1"/>
    <property type="molecule type" value="Genomic_DNA"/>
</dbReference>
<feature type="transmembrane region" description="Helical" evidence="9">
    <location>
        <begin position="85"/>
        <end position="103"/>
    </location>
</feature>
<protein>
    <submittedName>
        <fullName evidence="10">4-hydroxybenzoate polyprenyltransferase, mitochondrial</fullName>
    </submittedName>
</protein>
<dbReference type="CDD" id="cd13959">
    <property type="entry name" value="PT_UbiA_COQ2"/>
    <property type="match status" value="1"/>
</dbReference>
<evidence type="ECO:0000256" key="3">
    <source>
        <dbReference type="ARBA" id="ARBA00005179"/>
    </source>
</evidence>
<comment type="caution">
    <text evidence="10">The sequence shown here is derived from an EMBL/GenBank/DDBJ whole genome shotgun (WGS) entry which is preliminary data.</text>
</comment>
<evidence type="ECO:0000256" key="9">
    <source>
        <dbReference type="SAM" id="Phobius"/>
    </source>
</evidence>
<proteinExistence type="inferred from homology"/>
<dbReference type="GO" id="GO:0008412">
    <property type="term" value="F:4-hydroxybenzoate polyprenyltransferase activity"/>
    <property type="evidence" value="ECO:0007669"/>
    <property type="project" value="TreeGrafter"/>
</dbReference>
<keyword evidence="7 9" id="KW-1133">Transmembrane helix</keyword>
<reference evidence="10 11" key="1">
    <citation type="submission" date="2018-05" db="EMBL/GenBank/DDBJ databases">
        <title>Whole genome sequencing for identification of molecular markers to develop diagnostic detection tools for the regulated plant pathogen Lachnellula willkommii.</title>
        <authorList>
            <person name="Giroux E."/>
            <person name="Bilodeau G."/>
        </authorList>
    </citation>
    <scope>NUCLEOTIDE SEQUENCE [LARGE SCALE GENOMIC DNA]</scope>
    <source>
        <strain evidence="10 11">CBS 625.97</strain>
    </source>
</reference>
<dbReference type="Pfam" id="PF01040">
    <property type="entry name" value="UbiA"/>
    <property type="match status" value="1"/>
</dbReference>
<dbReference type="OrthoDB" id="18170at2759"/>
<dbReference type="Proteomes" id="UP000481288">
    <property type="component" value="Unassembled WGS sequence"/>
</dbReference>
<comment type="similarity">
    <text evidence="4">Belongs to the UbiA prenyltransferase family.</text>
</comment>
<dbReference type="InterPro" id="IPR044878">
    <property type="entry name" value="UbiA_sf"/>
</dbReference>
<dbReference type="PANTHER" id="PTHR11048:SF28">
    <property type="entry name" value="4-HYDROXYBENZOATE POLYPRENYLTRANSFERASE, MITOCHONDRIAL"/>
    <property type="match status" value="1"/>
</dbReference>
<keyword evidence="11" id="KW-1185">Reference proteome</keyword>
<dbReference type="GO" id="GO:0006744">
    <property type="term" value="P:ubiquinone biosynthetic process"/>
    <property type="evidence" value="ECO:0007669"/>
    <property type="project" value="TreeGrafter"/>
</dbReference>
<feature type="transmembrane region" description="Helical" evidence="9">
    <location>
        <begin position="285"/>
        <end position="303"/>
    </location>
</feature>
<evidence type="ECO:0000313" key="10">
    <source>
        <dbReference type="EMBL" id="TVY56259.1"/>
    </source>
</evidence>
<evidence type="ECO:0000256" key="5">
    <source>
        <dbReference type="ARBA" id="ARBA00022679"/>
    </source>
</evidence>